<gene>
    <name evidence="1" type="ORF">TU35_007415</name>
</gene>
<protein>
    <submittedName>
        <fullName evidence="1">50S ribosomal protein L24e</fullName>
    </submittedName>
</protein>
<sequence length="56" mass="6700">MRIYKCDFCGAPIYPGYGITYIKADGTVRRYCSRKCFASAEKYRRDPRRLAWIRKK</sequence>
<accession>A0ACC6V291</accession>
<evidence type="ECO:0000313" key="1">
    <source>
        <dbReference type="EMBL" id="MFB6491051.1"/>
    </source>
</evidence>
<comment type="caution">
    <text evidence="1">The sequence shown here is derived from an EMBL/GenBank/DDBJ whole genome shotgun (WGS) entry which is preliminary data.</text>
</comment>
<evidence type="ECO:0000313" key="2">
    <source>
        <dbReference type="Proteomes" id="UP000033636"/>
    </source>
</evidence>
<reference evidence="1" key="1">
    <citation type="submission" date="2024-07" db="EMBL/GenBank/DDBJ databases">
        <title>Metagenome and Metagenome-Assembled Genomes of Archaea from a hot spring from the geothermal field of Los Azufres, Mexico.</title>
        <authorList>
            <person name="Marin-Paredes R."/>
            <person name="Martinez-Romero E."/>
            <person name="Servin-Garciduenas L.E."/>
        </authorList>
    </citation>
    <scope>NUCLEOTIDE SEQUENCE</scope>
</reference>
<keyword evidence="1" id="KW-0689">Ribosomal protein</keyword>
<dbReference type="EMBL" id="JZWT02000019">
    <property type="protein sequence ID" value="MFB6491051.1"/>
    <property type="molecule type" value="Genomic_DNA"/>
</dbReference>
<name>A0ACC6V291_9CREN</name>
<dbReference type="Proteomes" id="UP000033636">
    <property type="component" value="Unassembled WGS sequence"/>
</dbReference>
<keyword evidence="1" id="KW-0687">Ribonucleoprotein</keyword>
<proteinExistence type="predicted"/>
<organism evidence="1 2">
    <name type="scientific">Thermoproteus sp. AZ2</name>
    <dbReference type="NCBI Taxonomy" id="1609232"/>
    <lineage>
        <taxon>Archaea</taxon>
        <taxon>Thermoproteota</taxon>
        <taxon>Thermoprotei</taxon>
        <taxon>Thermoproteales</taxon>
        <taxon>Thermoproteaceae</taxon>
        <taxon>Thermoproteus</taxon>
    </lineage>
</organism>